<comment type="similarity">
    <text evidence="1">Belongs to the universal stress protein A family.</text>
</comment>
<name>A0A6J6GNH1_9ZZZZ</name>
<dbReference type="PANTHER" id="PTHR46268">
    <property type="entry name" value="STRESS RESPONSE PROTEIN NHAX"/>
    <property type="match status" value="1"/>
</dbReference>
<accession>A0A6J6GNH1</accession>
<dbReference type="PANTHER" id="PTHR46268:SF15">
    <property type="entry name" value="UNIVERSAL STRESS PROTEIN HP_0031"/>
    <property type="match status" value="1"/>
</dbReference>
<protein>
    <submittedName>
        <fullName evidence="3">Unannotated protein</fullName>
    </submittedName>
</protein>
<dbReference type="Gene3D" id="3.40.50.620">
    <property type="entry name" value="HUPs"/>
    <property type="match status" value="2"/>
</dbReference>
<dbReference type="InterPro" id="IPR006015">
    <property type="entry name" value="Universal_stress_UspA"/>
</dbReference>
<sequence>MTGSVLVPLDGSPLSESALAIASEIASSLSAPITLLTSGWGSTVEELQSYLDGRAATLDVPVTTSVVPDTFPATAIAKAVADSDDAIVMATHGRSGLGRAFLGSVAEDVLKRTDSPVVLIGPGVGSTRPIAGGVLVLTTDGSPASAAVLPRASEWAKKLRMTVHVASATTPSGIPLGTSEAPELERAVQQTAEFLRAQDLEVVITSVVGLDAAQAIADYADEQQAALIAMATHGRTGLARTALGSITMKVVHLAGCPVLVQKPVS</sequence>
<dbReference type="InterPro" id="IPR006016">
    <property type="entry name" value="UspA"/>
</dbReference>
<reference evidence="3" key="1">
    <citation type="submission" date="2020-05" db="EMBL/GenBank/DDBJ databases">
        <authorList>
            <person name="Chiriac C."/>
            <person name="Salcher M."/>
            <person name="Ghai R."/>
            <person name="Kavagutti S V."/>
        </authorList>
    </citation>
    <scope>NUCLEOTIDE SEQUENCE</scope>
</reference>
<feature type="domain" description="UspA" evidence="2">
    <location>
        <begin position="52"/>
        <end position="120"/>
    </location>
</feature>
<evidence type="ECO:0000256" key="1">
    <source>
        <dbReference type="ARBA" id="ARBA00008791"/>
    </source>
</evidence>
<dbReference type="SUPFAM" id="SSF52402">
    <property type="entry name" value="Adenine nucleotide alpha hydrolases-like"/>
    <property type="match status" value="2"/>
</dbReference>
<dbReference type="CDD" id="cd00293">
    <property type="entry name" value="USP-like"/>
    <property type="match status" value="2"/>
</dbReference>
<organism evidence="3">
    <name type="scientific">freshwater metagenome</name>
    <dbReference type="NCBI Taxonomy" id="449393"/>
    <lineage>
        <taxon>unclassified sequences</taxon>
        <taxon>metagenomes</taxon>
        <taxon>ecological metagenomes</taxon>
    </lineage>
</organism>
<proteinExistence type="inferred from homology"/>
<dbReference type="AlphaFoldDB" id="A0A6J6GNH1"/>
<gene>
    <name evidence="3" type="ORF">UFOPK1835_00554</name>
</gene>
<dbReference type="Pfam" id="PF00582">
    <property type="entry name" value="Usp"/>
    <property type="match status" value="2"/>
</dbReference>
<evidence type="ECO:0000313" key="3">
    <source>
        <dbReference type="EMBL" id="CAB4602922.1"/>
    </source>
</evidence>
<feature type="domain" description="UspA" evidence="2">
    <location>
        <begin position="136"/>
        <end position="260"/>
    </location>
</feature>
<dbReference type="InterPro" id="IPR014729">
    <property type="entry name" value="Rossmann-like_a/b/a_fold"/>
</dbReference>
<evidence type="ECO:0000259" key="2">
    <source>
        <dbReference type="Pfam" id="PF00582"/>
    </source>
</evidence>
<dbReference type="PRINTS" id="PR01438">
    <property type="entry name" value="UNVRSLSTRESS"/>
</dbReference>
<dbReference type="EMBL" id="CAEZUP010000015">
    <property type="protein sequence ID" value="CAB4602922.1"/>
    <property type="molecule type" value="Genomic_DNA"/>
</dbReference>